<dbReference type="AlphaFoldDB" id="A0AAD9DX98"/>
<protein>
    <submittedName>
        <fullName evidence="1">Uncharacterized protein</fullName>
    </submittedName>
</protein>
<dbReference type="Proteomes" id="UP001239994">
    <property type="component" value="Unassembled WGS sequence"/>
</dbReference>
<proteinExistence type="predicted"/>
<sequence>MRGVSVETRVRTGVSGVSVETQIRTGEKGVSVETRVRTGVSGVSVETRIRTGEKGVSVETRVRTGVSGVSVETRIRTEMFLAFTEKADHTACHIILQEPENHRHGVEALALARIKLTPDTQVSRIQPSSFLKTGTHM</sequence>
<keyword evidence="2" id="KW-1185">Reference proteome</keyword>
<comment type="caution">
    <text evidence="1">The sequence shown here is derived from an EMBL/GenBank/DDBJ whole genome shotgun (WGS) entry which is preliminary data.</text>
</comment>
<organism evidence="1 2">
    <name type="scientific">Electrophorus voltai</name>
    <dbReference type="NCBI Taxonomy" id="2609070"/>
    <lineage>
        <taxon>Eukaryota</taxon>
        <taxon>Metazoa</taxon>
        <taxon>Chordata</taxon>
        <taxon>Craniata</taxon>
        <taxon>Vertebrata</taxon>
        <taxon>Euteleostomi</taxon>
        <taxon>Actinopterygii</taxon>
        <taxon>Neopterygii</taxon>
        <taxon>Teleostei</taxon>
        <taxon>Ostariophysi</taxon>
        <taxon>Gymnotiformes</taxon>
        <taxon>Gymnotoidei</taxon>
        <taxon>Gymnotidae</taxon>
        <taxon>Electrophorus</taxon>
    </lineage>
</organism>
<gene>
    <name evidence="1" type="ORF">P4O66_008908</name>
</gene>
<dbReference type="EMBL" id="JAROKS010000015">
    <property type="protein sequence ID" value="KAK1796473.1"/>
    <property type="molecule type" value="Genomic_DNA"/>
</dbReference>
<name>A0AAD9DX98_9TELE</name>
<evidence type="ECO:0000313" key="1">
    <source>
        <dbReference type="EMBL" id="KAK1796473.1"/>
    </source>
</evidence>
<reference evidence="1" key="1">
    <citation type="submission" date="2023-03" db="EMBL/GenBank/DDBJ databases">
        <title>Electrophorus voltai genome.</title>
        <authorList>
            <person name="Bian C."/>
        </authorList>
    </citation>
    <scope>NUCLEOTIDE SEQUENCE</scope>
    <source>
        <strain evidence="1">CB-2022</strain>
        <tissue evidence="1">Muscle</tissue>
    </source>
</reference>
<accession>A0AAD9DX98</accession>
<evidence type="ECO:0000313" key="2">
    <source>
        <dbReference type="Proteomes" id="UP001239994"/>
    </source>
</evidence>